<name>A0AC61SCB7_9EURY</name>
<comment type="caution">
    <text evidence="1">The sequence shown here is derived from an EMBL/GenBank/DDBJ whole genome shotgun (WGS) entry which is preliminary data.</text>
</comment>
<organism evidence="1 2">
    <name type="scientific">Candidatus Methanomarinus sp</name>
    <dbReference type="NCBI Taxonomy" id="3386244"/>
    <lineage>
        <taxon>Archaea</taxon>
        <taxon>Methanobacteriati</taxon>
        <taxon>Methanobacteriota</taxon>
        <taxon>Stenosarchaea group</taxon>
        <taxon>Methanomicrobia</taxon>
        <taxon>Methanosarcinales</taxon>
        <taxon>ANME-2 cluster</taxon>
        <taxon>Candidatus Methanocomedenaceae</taxon>
        <taxon>Candidatus Methanomarinus</taxon>
    </lineage>
</organism>
<evidence type="ECO:0000313" key="1">
    <source>
        <dbReference type="EMBL" id="TKY92279.1"/>
    </source>
</evidence>
<gene>
    <name evidence="1" type="ORF">C5S46_01445</name>
</gene>
<accession>A0AC61SCB7</accession>
<sequence length="291" mass="34463">MRQQIDSKDREIRSLFKEMSLHNKGINELRDNRDDLNKSVKELRATASDYRNKRDEVNKKIAELKQQRNEMLSHQSTYTDKIGEMKKTRDDLNKIARGRIEFLNKTYEDQLDKFSNIDIPLEYEQSLFENLHELSGRLEAIHKANIIHNEIGDVYGKVSEFKHDLDTISALIRDLASESQENHLKMLEIYKEVDDTKKESDDYHQRLVEIYKITRPIKDKIDVLKKSLSAIREELDSYLEHMSEIQLDKDKTKEDTKRIAAKEKFDKSGRMSLEDLRLLIENDEIKFEKES</sequence>
<dbReference type="EMBL" id="QYBA01000045">
    <property type="protein sequence ID" value="TKY92279.1"/>
    <property type="molecule type" value="Genomic_DNA"/>
</dbReference>
<protein>
    <submittedName>
        <fullName evidence="1">Phosphoserine phosphatase</fullName>
    </submittedName>
</protein>
<dbReference type="Proteomes" id="UP000315423">
    <property type="component" value="Unassembled WGS sequence"/>
</dbReference>
<proteinExistence type="predicted"/>
<evidence type="ECO:0000313" key="2">
    <source>
        <dbReference type="Proteomes" id="UP000315423"/>
    </source>
</evidence>
<reference evidence="1" key="1">
    <citation type="submission" date="2018-09" db="EMBL/GenBank/DDBJ databases">
        <title>A genomic encyclopedia of anaerobic methanotrophic archaea.</title>
        <authorList>
            <person name="Skennerton C.T."/>
            <person name="Chadwick G.L."/>
            <person name="Laso-Perez R."/>
            <person name="Leu A.O."/>
            <person name="Speth D.R."/>
            <person name="Yu H."/>
            <person name="Morgan-Lang C."/>
            <person name="Hatzenpichler R."/>
            <person name="Goudeau D."/>
            <person name="Malmstrom R."/>
            <person name="Woyke T."/>
            <person name="Hallam S."/>
            <person name="Tyson G.W."/>
            <person name="Wegener G."/>
            <person name="Boetius A."/>
            <person name="Orphan V.J."/>
        </authorList>
    </citation>
    <scope>NUCLEOTIDE SEQUENCE</scope>
    <source>
        <strain evidence="1">CONS3730D10UFb2</strain>
    </source>
</reference>